<evidence type="ECO:0000313" key="3">
    <source>
        <dbReference type="RefSeq" id="XP_030387110.1"/>
    </source>
</evidence>
<proteinExistence type="predicted"/>
<dbReference type="OrthoDB" id="8190314at2759"/>
<dbReference type="GeneID" id="115633776"/>
<feature type="region of interest" description="Disordered" evidence="1">
    <location>
        <begin position="169"/>
        <end position="189"/>
    </location>
</feature>
<keyword evidence="2" id="KW-1185">Reference proteome</keyword>
<evidence type="ECO:0000256" key="1">
    <source>
        <dbReference type="SAM" id="MobiDB-lite"/>
    </source>
</evidence>
<protein>
    <submittedName>
        <fullName evidence="3">Uncharacterized protein LOC115633776 isoform X1</fullName>
    </submittedName>
</protein>
<dbReference type="AlphaFoldDB" id="A0A6J2UG51"/>
<accession>A0A6J2UG51</accession>
<evidence type="ECO:0000313" key="2">
    <source>
        <dbReference type="Proteomes" id="UP000504634"/>
    </source>
</evidence>
<dbReference type="Proteomes" id="UP000504634">
    <property type="component" value="Unplaced"/>
</dbReference>
<reference evidence="3" key="1">
    <citation type="submission" date="2025-08" db="UniProtKB">
        <authorList>
            <consortium name="RefSeq"/>
        </authorList>
    </citation>
    <scope>IDENTIFICATION</scope>
    <source>
        <strain evidence="3">11010-0011.00</strain>
        <tissue evidence="3">Whole body</tissue>
    </source>
</reference>
<sequence length="231" mass="24796">MNNNRRGNHRQLIADLLQITMGVRVVEADSSSDSFDDDDSCSTCQAKAKTSYPKHTSTAGAKSSFTYANASKDLVGNCKEFRIENNSRNLRIIGNGNRVRILSNTGSLQIIGNNTRLKVQDNSAPIKYTGNDGRIYLGSESKNVAVDYIGCNGILKVVKSMDWQGSQCKTKKQQKNGTQGVGIPAGSPPTARCNSNLKASGTPGVEISNNLTIVNNIGGNIVIKNAINVNM</sequence>
<organism evidence="2 3">
    <name type="scientific">Drosophila lebanonensis</name>
    <name type="common">Fruit fly</name>
    <name type="synonym">Scaptodrosophila lebanonensis</name>
    <dbReference type="NCBI Taxonomy" id="7225"/>
    <lineage>
        <taxon>Eukaryota</taxon>
        <taxon>Metazoa</taxon>
        <taxon>Ecdysozoa</taxon>
        <taxon>Arthropoda</taxon>
        <taxon>Hexapoda</taxon>
        <taxon>Insecta</taxon>
        <taxon>Pterygota</taxon>
        <taxon>Neoptera</taxon>
        <taxon>Endopterygota</taxon>
        <taxon>Diptera</taxon>
        <taxon>Brachycera</taxon>
        <taxon>Muscomorpha</taxon>
        <taxon>Ephydroidea</taxon>
        <taxon>Drosophilidae</taxon>
        <taxon>Scaptodrosophila</taxon>
    </lineage>
</organism>
<dbReference type="RefSeq" id="XP_030387110.1">
    <property type="nucleotide sequence ID" value="XM_030531250.1"/>
</dbReference>
<dbReference type="CTD" id="37468"/>
<gene>
    <name evidence="3" type="primary">LOC115633776</name>
</gene>
<name>A0A6J2UG51_DROLE</name>